<evidence type="ECO:0000256" key="1">
    <source>
        <dbReference type="SAM" id="MobiDB-lite"/>
    </source>
</evidence>
<feature type="transmembrane region" description="Helical" evidence="2">
    <location>
        <begin position="28"/>
        <end position="48"/>
    </location>
</feature>
<feature type="compositionally biased region" description="Gly residues" evidence="1">
    <location>
        <begin position="70"/>
        <end position="82"/>
    </location>
</feature>
<keyword evidence="4" id="KW-1185">Reference proteome</keyword>
<dbReference type="SUPFAM" id="SSF55486">
    <property type="entry name" value="Metalloproteases ('zincins'), catalytic domain"/>
    <property type="match status" value="1"/>
</dbReference>
<keyword evidence="2" id="KW-0472">Membrane</keyword>
<proteinExistence type="predicted"/>
<dbReference type="EMBL" id="CP080095">
    <property type="protein sequence ID" value="QYD68978.1"/>
    <property type="molecule type" value="Genomic_DNA"/>
</dbReference>
<organism evidence="3 4">
    <name type="scientific">Paraburkholderia edwinii</name>
    <dbReference type="NCBI Taxonomy" id="2861782"/>
    <lineage>
        <taxon>Bacteria</taxon>
        <taxon>Pseudomonadati</taxon>
        <taxon>Pseudomonadota</taxon>
        <taxon>Betaproteobacteria</taxon>
        <taxon>Burkholderiales</taxon>
        <taxon>Burkholderiaceae</taxon>
        <taxon>Paraburkholderia</taxon>
    </lineage>
</organism>
<gene>
    <name evidence="3" type="ORF">KZJ38_00825</name>
</gene>
<name>A0ABX8UPW0_9BURK</name>
<dbReference type="RefSeq" id="WP_219798353.1">
    <property type="nucleotide sequence ID" value="NZ_CP080095.1"/>
</dbReference>
<accession>A0ABX8UPW0</accession>
<feature type="region of interest" description="Disordered" evidence="1">
    <location>
        <begin position="56"/>
        <end position="84"/>
    </location>
</feature>
<evidence type="ECO:0000313" key="4">
    <source>
        <dbReference type="Proteomes" id="UP000826462"/>
    </source>
</evidence>
<keyword evidence="2" id="KW-1133">Transmembrane helix</keyword>
<evidence type="ECO:0000313" key="3">
    <source>
        <dbReference type="EMBL" id="QYD68978.1"/>
    </source>
</evidence>
<evidence type="ECO:0000256" key="2">
    <source>
        <dbReference type="SAM" id="Phobius"/>
    </source>
</evidence>
<sequence>MIKRTAISIAPLFCKGEKQIVRNKKYQYGSLKILGMALCTASVALLAACGGDGSTDLKSGGSAGSENSNGSGGGDAQGGQPGVSGKVTYDYVPTALSVNADGTRSARLDYAKTEKRPVRHATVEAVSEDGRSVLGTGVTDDAGAYSISLPANARVYMRVMSQVSEGPADVPDYSVRVRDNTELEFQKSPDSAPLYAMRGSVFVTKATGTRIDMNAGSGWTGSSYGARRAAAPFAILDQIVTAAQKLHRAAPDVKLPALNVFWSTRNRPAEGEIGNGMISTSHYQPAAALNGLYILGAQDVDTDEYDSSVIVHEFGHYVEDKVSRSDTIGGNHSIGDKLDMRTAFAEAWGNAFSSMMRDTPDYTDTLGPQQARAGAIMDLSELGNGASEAWFDESALGRFLYSLYLSPDIGFDPIYRAMLDGQKRTPALTSVFSFATALRAGLGDVGKATLDQLLTQIKVQAGPELDAWGTHTRAEDPANDNPAVFPIYVPLTVGVSARACSTTQFGAGNKLGNYSYLRVAVPSAGRYGIAVAPEGGVHPSSYGMNVYRFGKSVPEIPGTTDTNDFEFDAPGDYVVVVAPSAATRAETEPVSAPQCAALSIQALNQ</sequence>
<dbReference type="Proteomes" id="UP000826462">
    <property type="component" value="Chromosome 1"/>
</dbReference>
<evidence type="ECO:0008006" key="5">
    <source>
        <dbReference type="Google" id="ProtNLM"/>
    </source>
</evidence>
<reference evidence="3 4" key="1">
    <citation type="submission" date="2021-07" db="EMBL/GenBank/DDBJ databases">
        <title>Paraburkholderia edwinii protects Aspergillus sp. from phenazines by acting as a toxin sponge.</title>
        <authorList>
            <person name="Dahlstrom K.M."/>
            <person name="Newman D.K."/>
        </authorList>
    </citation>
    <scope>NUCLEOTIDE SEQUENCE [LARGE SCALE GENOMIC DNA]</scope>
    <source>
        <strain evidence="3 4">Pe01</strain>
    </source>
</reference>
<protein>
    <recommendedName>
        <fullName evidence="5">Lipoprotein</fullName>
    </recommendedName>
</protein>
<keyword evidence="2" id="KW-0812">Transmembrane</keyword>